<gene>
    <name evidence="2" type="ORF">DN051_25430</name>
</gene>
<sequence>MNFKKTLTALGVTAAALSISMSTTATANASGSDDAHRPGTAAIDYIQFWTGVNYSGTGSRVYTWETNYKTLYRGYAHNSVSNYTSTAFRGASSDGSRSYCFWGNNSWGYVGNPFTPQLGLTKAKAGC</sequence>
<dbReference type="RefSeq" id="WP_053761084.1">
    <property type="nucleotide sequence ID" value="NZ_CBDRHE010000003.1"/>
</dbReference>
<dbReference type="AlphaFoldDB" id="A0A2Z4J2Y5"/>
<evidence type="ECO:0000256" key="1">
    <source>
        <dbReference type="SAM" id="SignalP"/>
    </source>
</evidence>
<proteinExistence type="predicted"/>
<evidence type="ECO:0008006" key="4">
    <source>
        <dbReference type="Google" id="ProtNLM"/>
    </source>
</evidence>
<keyword evidence="1" id="KW-0732">Signal</keyword>
<dbReference type="KEGG" id="scad:DN051_25430"/>
<protein>
    <recommendedName>
        <fullName evidence="4">Lactococcin 972 family bacteriocin</fullName>
    </recommendedName>
</protein>
<dbReference type="GeneID" id="32591963"/>
<evidence type="ECO:0000313" key="2">
    <source>
        <dbReference type="EMBL" id="AWW39591.1"/>
    </source>
</evidence>
<keyword evidence="3" id="KW-1185">Reference proteome</keyword>
<feature type="chain" id="PRO_5038532293" description="Lactococcin 972 family bacteriocin" evidence="1">
    <location>
        <begin position="28"/>
        <end position="127"/>
    </location>
</feature>
<name>A0A2Z4J2Y5_9ACTN</name>
<dbReference type="EMBL" id="CP030073">
    <property type="protein sequence ID" value="AWW39591.1"/>
    <property type="molecule type" value="Genomic_DNA"/>
</dbReference>
<organism evidence="2 3">
    <name type="scientific">Streptomyces cadmiisoli</name>
    <dbReference type="NCBI Taxonomy" id="2184053"/>
    <lineage>
        <taxon>Bacteria</taxon>
        <taxon>Bacillati</taxon>
        <taxon>Actinomycetota</taxon>
        <taxon>Actinomycetes</taxon>
        <taxon>Kitasatosporales</taxon>
        <taxon>Streptomycetaceae</taxon>
        <taxon>Streptomyces</taxon>
        <taxon>Streptomyces aurantiacus group</taxon>
    </lineage>
</organism>
<evidence type="ECO:0000313" key="3">
    <source>
        <dbReference type="Proteomes" id="UP000249616"/>
    </source>
</evidence>
<reference evidence="2 3" key="1">
    <citation type="journal article" date="2019" name="Int. J. Syst. Evol. Microbiol.">
        <title>Streptomyces cadmiisoli sp. nov., a novel actinomycete isolated from cadmium-contaminated soil.</title>
        <authorList>
            <person name="Li K."/>
            <person name="Tang X."/>
            <person name="Zhao J."/>
            <person name="Guo Y."/>
            <person name="Tang Y."/>
            <person name="Gao J."/>
        </authorList>
    </citation>
    <scope>NUCLEOTIDE SEQUENCE [LARGE SCALE GENOMIC DNA]</scope>
    <source>
        <strain evidence="2 3">ZFG47</strain>
    </source>
</reference>
<feature type="signal peptide" evidence="1">
    <location>
        <begin position="1"/>
        <end position="27"/>
    </location>
</feature>
<dbReference type="Proteomes" id="UP000249616">
    <property type="component" value="Chromosome"/>
</dbReference>
<accession>A0A2Z4J2Y5</accession>